<comment type="similarity">
    <text evidence="5">Belongs to the DPH7 family.</text>
</comment>
<evidence type="ECO:0000256" key="1">
    <source>
        <dbReference type="ARBA" id="ARBA00005156"/>
    </source>
</evidence>
<dbReference type="GO" id="GO:0005737">
    <property type="term" value="C:cytoplasm"/>
    <property type="evidence" value="ECO:0007669"/>
    <property type="project" value="TreeGrafter"/>
</dbReference>
<comment type="catalytic activity">
    <reaction evidence="7">
        <text>diphthine methyl ester-[translation elongation factor 2] + H2O = diphthine-[translation elongation factor 2] + methanol + H(+)</text>
        <dbReference type="Rhea" id="RHEA:42656"/>
        <dbReference type="Rhea" id="RHEA-COMP:10172"/>
        <dbReference type="Rhea" id="RHEA-COMP:10173"/>
        <dbReference type="ChEBI" id="CHEBI:15377"/>
        <dbReference type="ChEBI" id="CHEBI:15378"/>
        <dbReference type="ChEBI" id="CHEBI:17790"/>
        <dbReference type="ChEBI" id="CHEBI:79005"/>
        <dbReference type="ChEBI" id="CHEBI:82696"/>
        <dbReference type="EC" id="3.1.1.97"/>
    </reaction>
</comment>
<keyword evidence="3" id="KW-0677">Repeat</keyword>
<dbReference type="PANTHER" id="PTHR46042">
    <property type="entry name" value="DIPHTHINE METHYLTRANSFERASE"/>
    <property type="match status" value="1"/>
</dbReference>
<organism evidence="8">
    <name type="scientific">Bactrocera dorsalis</name>
    <name type="common">Oriental fruit fly</name>
    <name type="synonym">Dacus dorsalis</name>
    <dbReference type="NCBI Taxonomy" id="27457"/>
    <lineage>
        <taxon>Eukaryota</taxon>
        <taxon>Metazoa</taxon>
        <taxon>Ecdysozoa</taxon>
        <taxon>Arthropoda</taxon>
        <taxon>Hexapoda</taxon>
        <taxon>Insecta</taxon>
        <taxon>Pterygota</taxon>
        <taxon>Neoptera</taxon>
        <taxon>Endopterygota</taxon>
        <taxon>Diptera</taxon>
        <taxon>Brachycera</taxon>
        <taxon>Muscomorpha</taxon>
        <taxon>Tephritoidea</taxon>
        <taxon>Tephritidae</taxon>
        <taxon>Bactrocera</taxon>
        <taxon>Bactrocera</taxon>
    </lineage>
</organism>
<dbReference type="EMBL" id="GAKP01001708">
    <property type="protein sequence ID" value="JAC57244.1"/>
    <property type="molecule type" value="Transcribed_RNA"/>
</dbReference>
<evidence type="ECO:0000256" key="6">
    <source>
        <dbReference type="ARBA" id="ARBA00039131"/>
    </source>
</evidence>
<dbReference type="PANTHER" id="PTHR46042:SF1">
    <property type="entry name" value="DIPHTHINE METHYLTRANSFERASE"/>
    <property type="match status" value="1"/>
</dbReference>
<dbReference type="InterPro" id="IPR015943">
    <property type="entry name" value="WD40/YVTN_repeat-like_dom_sf"/>
</dbReference>
<accession>A0A034WRJ8</accession>
<dbReference type="InterPro" id="IPR001680">
    <property type="entry name" value="WD40_rpt"/>
</dbReference>
<keyword evidence="2" id="KW-0853">WD repeat</keyword>
<evidence type="ECO:0000256" key="2">
    <source>
        <dbReference type="ARBA" id="ARBA00022574"/>
    </source>
</evidence>
<sequence>MSKLEFETLHSIDTEYSADSIEWCPHQQYQSYFACGTYQLEENAGEESTMQTRRKGRIYLYRFCTATKKLTEVCRLETAAILDMKWLNDETNANPLLATVNSFGQLEIYEFEEDALKRISSLDINSNCDDLLALSLDWRRTENSSQSNQFQILVSDSKGGVSLIDYAPKYGLKLANTFAAHGFEAWTCAFDRWDLNRIYSGGDDILLQAYDLRTCSRILSNKSHNAGVTCMLSHPKHEHLLLTGSYDEHLRTFDTRSMKRPLGELNLGGGIWRLKLDPLERDLILVACMYHNFSIVQLKSGHLEAPTLLGEYYEHKSICYGADWCLDVSGDTNLYTATCSFYDHKLCVAQIVEEHH</sequence>
<proteinExistence type="inferred from homology"/>
<dbReference type="SUPFAM" id="SSF50978">
    <property type="entry name" value="WD40 repeat-like"/>
    <property type="match status" value="1"/>
</dbReference>
<dbReference type="InterPro" id="IPR036322">
    <property type="entry name" value="WD40_repeat_dom_sf"/>
</dbReference>
<keyword evidence="4" id="KW-0378">Hydrolase</keyword>
<dbReference type="GeneID" id="105224930"/>
<dbReference type="RefSeq" id="XP_011201499.2">
    <property type="nucleotide sequence ID" value="XM_011203197.4"/>
</dbReference>
<dbReference type="AlphaFoldDB" id="A0A034WRJ8"/>
<gene>
    <name evidence="8" type="primary">WDR85</name>
</gene>
<dbReference type="OrthoDB" id="10057854at2759"/>
<comment type="pathway">
    <text evidence="1">Protein modification; peptidyl-diphthamide biosynthesis.</text>
</comment>
<evidence type="ECO:0000256" key="5">
    <source>
        <dbReference type="ARBA" id="ARBA00038092"/>
    </source>
</evidence>
<dbReference type="InterPro" id="IPR052415">
    <property type="entry name" value="Diphthine_MTase"/>
</dbReference>
<evidence type="ECO:0000256" key="4">
    <source>
        <dbReference type="ARBA" id="ARBA00022801"/>
    </source>
</evidence>
<dbReference type="SMART" id="SM00320">
    <property type="entry name" value="WD40"/>
    <property type="match status" value="2"/>
</dbReference>
<dbReference type="KEGG" id="bdr:105224930"/>
<dbReference type="EC" id="3.1.1.97" evidence="6"/>
<dbReference type="GO" id="GO:0061685">
    <property type="term" value="F:diphthine methylesterase activity"/>
    <property type="evidence" value="ECO:0007669"/>
    <property type="project" value="UniProtKB-EC"/>
</dbReference>
<evidence type="ECO:0000313" key="8">
    <source>
        <dbReference type="EMBL" id="JAC57244.1"/>
    </source>
</evidence>
<reference evidence="8" key="1">
    <citation type="journal article" date="2014" name="BMC Genomics">
        <title>Characterizing the developmental transcriptome of the oriental fruit fly, Bactrocera dorsalis (Diptera: Tephritidae) through comparative genomic analysis with Drosophila melanogaster utilizing modENCODE datasets.</title>
        <authorList>
            <person name="Geib S.M."/>
            <person name="Calla B."/>
            <person name="Hall B."/>
            <person name="Hou S."/>
            <person name="Manoukis N.C."/>
        </authorList>
    </citation>
    <scope>NUCLEOTIDE SEQUENCE</scope>
    <source>
        <strain evidence="8">Punador</strain>
    </source>
</reference>
<name>A0A034WRJ8_BACDO</name>
<dbReference type="GO" id="GO:0017183">
    <property type="term" value="P:protein histidyl modification to diphthamide"/>
    <property type="evidence" value="ECO:0007669"/>
    <property type="project" value="TreeGrafter"/>
</dbReference>
<dbReference type="Gene3D" id="2.130.10.10">
    <property type="entry name" value="YVTN repeat-like/Quinoprotein amine dehydrogenase"/>
    <property type="match status" value="1"/>
</dbReference>
<protein>
    <recommendedName>
        <fullName evidence="6">methylated diphthine methylhydrolase</fullName>
        <ecNumber evidence="6">3.1.1.97</ecNumber>
    </recommendedName>
</protein>
<evidence type="ECO:0000256" key="3">
    <source>
        <dbReference type="ARBA" id="ARBA00022737"/>
    </source>
</evidence>
<evidence type="ECO:0000256" key="7">
    <source>
        <dbReference type="ARBA" id="ARBA00047551"/>
    </source>
</evidence>